<sequence length="302" mass="33228">MDVTSSSSPPPSVAPTNATSLLPSPTHSSVDLGRRKTGGLNTAGMGSAKVIDYSDKLQCNRHSQQFQIANLPLPMNLINAKNEKKADVALANMVPIKQHLPMKLAKLGTAMEVGRLAKSLFKRIASNSIEKLSFVTLSTDGISRMTSISTRGSDNCFAPVIRMELLRVNSRTDQCIARSFGRGMSRNFLVLTNVLPMLCYNQPSVYGLATWSMLQGLRLYLFVSVASSCLRCEAVAVDKLYLVESFHIYILCSMLKEAQLLDFDKTYLKYKIAELRRDSHPLLQTAICEGILKINTAVSSDD</sequence>
<feature type="region of interest" description="Disordered" evidence="1">
    <location>
        <begin position="1"/>
        <end position="43"/>
    </location>
</feature>
<gene>
    <name evidence="2" type="ORF">OUZ56_031228</name>
</gene>
<evidence type="ECO:0000256" key="1">
    <source>
        <dbReference type="SAM" id="MobiDB-lite"/>
    </source>
</evidence>
<evidence type="ECO:0000313" key="2">
    <source>
        <dbReference type="EMBL" id="KAK4016277.1"/>
    </source>
</evidence>
<protein>
    <submittedName>
        <fullName evidence="2">Uncharacterized protein</fullName>
    </submittedName>
</protein>
<keyword evidence="3" id="KW-1185">Reference proteome</keyword>
<evidence type="ECO:0000313" key="3">
    <source>
        <dbReference type="Proteomes" id="UP001234178"/>
    </source>
</evidence>
<dbReference type="EMBL" id="JAOYFB010000005">
    <property type="protein sequence ID" value="KAK4016277.1"/>
    <property type="molecule type" value="Genomic_DNA"/>
</dbReference>
<comment type="caution">
    <text evidence="2">The sequence shown here is derived from an EMBL/GenBank/DDBJ whole genome shotgun (WGS) entry which is preliminary data.</text>
</comment>
<accession>A0ABQ9ZTM7</accession>
<organism evidence="2 3">
    <name type="scientific">Daphnia magna</name>
    <dbReference type="NCBI Taxonomy" id="35525"/>
    <lineage>
        <taxon>Eukaryota</taxon>
        <taxon>Metazoa</taxon>
        <taxon>Ecdysozoa</taxon>
        <taxon>Arthropoda</taxon>
        <taxon>Crustacea</taxon>
        <taxon>Branchiopoda</taxon>
        <taxon>Diplostraca</taxon>
        <taxon>Cladocera</taxon>
        <taxon>Anomopoda</taxon>
        <taxon>Daphniidae</taxon>
        <taxon>Daphnia</taxon>
    </lineage>
</organism>
<proteinExistence type="predicted"/>
<name>A0ABQ9ZTM7_9CRUS</name>
<dbReference type="Proteomes" id="UP001234178">
    <property type="component" value="Unassembled WGS sequence"/>
</dbReference>
<reference evidence="2 3" key="1">
    <citation type="journal article" date="2023" name="Nucleic Acids Res.">
        <title>The hologenome of Daphnia magna reveals possible DNA methylation and microbiome-mediated evolution of the host genome.</title>
        <authorList>
            <person name="Chaturvedi A."/>
            <person name="Li X."/>
            <person name="Dhandapani V."/>
            <person name="Marshall H."/>
            <person name="Kissane S."/>
            <person name="Cuenca-Cambronero M."/>
            <person name="Asole G."/>
            <person name="Calvet F."/>
            <person name="Ruiz-Romero M."/>
            <person name="Marangio P."/>
            <person name="Guigo R."/>
            <person name="Rago D."/>
            <person name="Mirbahai L."/>
            <person name="Eastwood N."/>
            <person name="Colbourne J.K."/>
            <person name="Zhou J."/>
            <person name="Mallon E."/>
            <person name="Orsini L."/>
        </authorList>
    </citation>
    <scope>NUCLEOTIDE SEQUENCE [LARGE SCALE GENOMIC DNA]</scope>
    <source>
        <strain evidence="2">LRV0_1</strain>
    </source>
</reference>